<comment type="caution">
    <text evidence="2">The sequence shown here is derived from an EMBL/GenBank/DDBJ whole genome shotgun (WGS) entry which is preliminary data.</text>
</comment>
<keyword evidence="3" id="KW-1185">Reference proteome</keyword>
<name>F1T6Z5_9ACTN</name>
<keyword evidence="1" id="KW-0472">Membrane</keyword>
<protein>
    <submittedName>
        <fullName evidence="2">Uncharacterized protein</fullName>
    </submittedName>
</protein>
<accession>F1T6Z5</accession>
<evidence type="ECO:0000313" key="3">
    <source>
        <dbReference type="Proteomes" id="UP000005947"/>
    </source>
</evidence>
<organism evidence="2 3">
    <name type="scientific">Fannyhessea vaginae DSM 15829</name>
    <dbReference type="NCBI Taxonomy" id="525256"/>
    <lineage>
        <taxon>Bacteria</taxon>
        <taxon>Bacillati</taxon>
        <taxon>Actinomycetota</taxon>
        <taxon>Coriobacteriia</taxon>
        <taxon>Coriobacteriales</taxon>
        <taxon>Atopobiaceae</taxon>
        <taxon>Fannyhessea</taxon>
    </lineage>
</organism>
<feature type="transmembrane region" description="Helical" evidence="1">
    <location>
        <begin position="12"/>
        <end position="30"/>
    </location>
</feature>
<dbReference type="OrthoDB" id="9931301at2"/>
<evidence type="ECO:0000313" key="2">
    <source>
        <dbReference type="EMBL" id="EGF22724.1"/>
    </source>
</evidence>
<dbReference type="GeneID" id="93209965"/>
<dbReference type="EMBL" id="ACGK02000005">
    <property type="protein sequence ID" value="EGF22724.1"/>
    <property type="molecule type" value="Genomic_DNA"/>
</dbReference>
<dbReference type="Proteomes" id="UP000005947">
    <property type="component" value="Unassembled WGS sequence"/>
</dbReference>
<evidence type="ECO:0000256" key="1">
    <source>
        <dbReference type="SAM" id="Phobius"/>
    </source>
</evidence>
<keyword evidence="1" id="KW-1133">Transmembrane helix</keyword>
<keyword evidence="1" id="KW-0812">Transmembrane</keyword>
<gene>
    <name evidence="2" type="ORF">HMPREF0091_11231</name>
</gene>
<reference evidence="2 3" key="1">
    <citation type="submission" date="2011-02" db="EMBL/GenBank/DDBJ databases">
        <authorList>
            <person name="Muzny D."/>
            <person name="Qin X."/>
            <person name="Buhay C."/>
            <person name="Dugan-Rocha S."/>
            <person name="Ding Y."/>
            <person name="Chen G."/>
            <person name="Hawes A."/>
            <person name="Holder M."/>
            <person name="Jhangiani S."/>
            <person name="Johnson A."/>
            <person name="Khan Z."/>
            <person name="Li Z."/>
            <person name="Liu W."/>
            <person name="Liu X."/>
            <person name="Perez L."/>
            <person name="Shen H."/>
            <person name="Wang Q."/>
            <person name="Watt J."/>
            <person name="Xi L."/>
            <person name="Xin Y."/>
            <person name="Zhou J."/>
            <person name="Deng J."/>
            <person name="Jiang H."/>
            <person name="Liu Y."/>
            <person name="Qu J."/>
            <person name="Song X.-Z."/>
            <person name="Zhang L."/>
            <person name="Villasana D."/>
            <person name="Johnson A."/>
            <person name="Liu J."/>
            <person name="Liyanage D."/>
            <person name="Lorensuhewa L."/>
            <person name="Robinson T."/>
            <person name="Song A."/>
            <person name="Song B.-B."/>
            <person name="Dinh H."/>
            <person name="Thornton R."/>
            <person name="Coyle M."/>
            <person name="Francisco L."/>
            <person name="Jackson L."/>
            <person name="Javaid M."/>
            <person name="Korchina V."/>
            <person name="Kovar C."/>
            <person name="Mata R."/>
            <person name="Mathew T."/>
            <person name="Ngo R."/>
            <person name="Nguyen L."/>
            <person name="Nguyen N."/>
            <person name="Okwuonu G."/>
            <person name="Ongeri F."/>
            <person name="Pham C."/>
            <person name="Simmons D."/>
            <person name="Wilczek-Boney K."/>
            <person name="Hale W."/>
            <person name="Jakkamsetti A."/>
            <person name="Pham P."/>
            <person name="Ruth R."/>
            <person name="San Lucas F."/>
            <person name="Warren J."/>
            <person name="Zhang J."/>
            <person name="Zhao Z."/>
            <person name="Zhou C."/>
            <person name="Zhu D."/>
            <person name="Lee S."/>
            <person name="Bess C."/>
            <person name="Blankenburg K."/>
            <person name="Forbes L."/>
            <person name="Fu Q."/>
            <person name="Gubbala S."/>
            <person name="Hirani K."/>
            <person name="Jayaseelan J.C."/>
            <person name="Lara F."/>
            <person name="Munidasa M."/>
            <person name="Palculict T."/>
            <person name="Patil S."/>
            <person name="Pu L.-L."/>
            <person name="Saada N."/>
            <person name="Tang L."/>
            <person name="Weissenberger G."/>
            <person name="Zhu Y."/>
            <person name="Hemphill L."/>
            <person name="Shang Y."/>
            <person name="Youmans B."/>
            <person name="Ayvaz T."/>
            <person name="Ross M."/>
            <person name="Santibanez J."/>
            <person name="Aqrawi P."/>
            <person name="Gross S."/>
            <person name="Joshi V."/>
            <person name="Fowler G."/>
            <person name="Nazareth L."/>
            <person name="Reid J."/>
            <person name="Worley K."/>
            <person name="Petrosino J."/>
            <person name="Highlander S."/>
            <person name="Gibbs R."/>
        </authorList>
    </citation>
    <scope>NUCLEOTIDE SEQUENCE [LARGE SCALE GENOMIC DNA]</scope>
    <source>
        <strain evidence="2 3">DSM 15829</strain>
    </source>
</reference>
<sequence>MLHDICTSSIWNVLTSISTCAAVIVSLYLANRPKRLVRKLHISQQFIEEYANGKIYLLVTIENVGNVPIALNDYGCKYNKGNNIILDIQKYLDGKYELIVIQPNDVKVITYAHDFGRKYQENDEIICNSRQYKLFREAKFMAEDTLGNFYY</sequence>
<proteinExistence type="predicted"/>
<dbReference type="AlphaFoldDB" id="F1T6Z5"/>
<dbReference type="RefSeq" id="WP_006303441.1">
    <property type="nucleotide sequence ID" value="NZ_ACGK02000005.1"/>
</dbReference>